<evidence type="ECO:0000256" key="1">
    <source>
        <dbReference type="SAM" id="MobiDB-lite"/>
    </source>
</evidence>
<gene>
    <name evidence="2" type="ORF">AVEN_258605_1</name>
</gene>
<comment type="caution">
    <text evidence="2">The sequence shown here is derived from an EMBL/GenBank/DDBJ whole genome shotgun (WGS) entry which is preliminary data.</text>
</comment>
<name>A0A4Y2SII0_ARAVE</name>
<keyword evidence="3" id="KW-1185">Reference proteome</keyword>
<feature type="region of interest" description="Disordered" evidence="1">
    <location>
        <begin position="39"/>
        <end position="64"/>
    </location>
</feature>
<organism evidence="2 3">
    <name type="scientific">Araneus ventricosus</name>
    <name type="common">Orbweaver spider</name>
    <name type="synonym">Epeira ventricosa</name>
    <dbReference type="NCBI Taxonomy" id="182803"/>
    <lineage>
        <taxon>Eukaryota</taxon>
        <taxon>Metazoa</taxon>
        <taxon>Ecdysozoa</taxon>
        <taxon>Arthropoda</taxon>
        <taxon>Chelicerata</taxon>
        <taxon>Arachnida</taxon>
        <taxon>Araneae</taxon>
        <taxon>Araneomorphae</taxon>
        <taxon>Entelegynae</taxon>
        <taxon>Araneoidea</taxon>
        <taxon>Araneidae</taxon>
        <taxon>Araneus</taxon>
    </lineage>
</organism>
<reference evidence="2 3" key="1">
    <citation type="journal article" date="2019" name="Sci. Rep.">
        <title>Orb-weaving spider Araneus ventricosus genome elucidates the spidroin gene catalogue.</title>
        <authorList>
            <person name="Kono N."/>
            <person name="Nakamura H."/>
            <person name="Ohtoshi R."/>
            <person name="Moran D.A.P."/>
            <person name="Shinohara A."/>
            <person name="Yoshida Y."/>
            <person name="Fujiwara M."/>
            <person name="Mori M."/>
            <person name="Tomita M."/>
            <person name="Arakawa K."/>
        </authorList>
    </citation>
    <scope>NUCLEOTIDE SEQUENCE [LARGE SCALE GENOMIC DNA]</scope>
</reference>
<feature type="compositionally biased region" description="Acidic residues" evidence="1">
    <location>
        <begin position="49"/>
        <end position="59"/>
    </location>
</feature>
<evidence type="ECO:0000313" key="3">
    <source>
        <dbReference type="Proteomes" id="UP000499080"/>
    </source>
</evidence>
<dbReference type="OrthoDB" id="6779804at2759"/>
<sequence length="92" mass="10822">MLTSYEKEMERLRKILPEVETDEDSDFDSGDIEPENILEENFMNHESFSEQDTESEEDRDSGNKEVNLGRIYVLDVIILCRAYLEQKGQLKM</sequence>
<dbReference type="AlphaFoldDB" id="A0A4Y2SII0"/>
<dbReference type="EMBL" id="BGPR01022105">
    <property type="protein sequence ID" value="GBN88058.1"/>
    <property type="molecule type" value="Genomic_DNA"/>
</dbReference>
<accession>A0A4Y2SII0</accession>
<proteinExistence type="predicted"/>
<dbReference type="Proteomes" id="UP000499080">
    <property type="component" value="Unassembled WGS sequence"/>
</dbReference>
<protein>
    <submittedName>
        <fullName evidence="2">Uncharacterized protein</fullName>
    </submittedName>
</protein>
<evidence type="ECO:0000313" key="2">
    <source>
        <dbReference type="EMBL" id="GBN88058.1"/>
    </source>
</evidence>